<comment type="subunit">
    <text evidence="3">Heterooctamer of 4 alpha and 4 beta chains.</text>
</comment>
<keyword evidence="8" id="KW-0547">Nucleotide-binding</keyword>
<comment type="similarity">
    <text evidence="2">Belongs to the succinate/malate CoA ligase beta subunit family.</text>
</comment>
<dbReference type="Pfam" id="PF24948">
    <property type="entry name" value="Citrate_synth_N"/>
    <property type="match status" value="1"/>
</dbReference>
<comment type="caution">
    <text evidence="16">The sequence shown here is derived from an EMBL/GenBank/DDBJ whole genome shotgun (WGS) entry which is preliminary data.</text>
</comment>
<dbReference type="InterPro" id="IPR056749">
    <property type="entry name" value="Citrate_synth_N"/>
</dbReference>
<keyword evidence="11" id="KW-0012">Acyltransferase</keyword>
<keyword evidence="10" id="KW-0443">Lipid metabolism</keyword>
<comment type="subcellular location">
    <subcellularLocation>
        <location evidence="1">Cytoplasm</location>
        <location evidence="1">Cytosol</location>
    </subcellularLocation>
</comment>
<reference evidence="16" key="2">
    <citation type="journal article" date="2024" name="Plant">
        <title>Genomic evolution and insights into agronomic trait innovations of Sesamum species.</title>
        <authorList>
            <person name="Miao H."/>
            <person name="Wang L."/>
            <person name="Qu L."/>
            <person name="Liu H."/>
            <person name="Sun Y."/>
            <person name="Le M."/>
            <person name="Wang Q."/>
            <person name="Wei S."/>
            <person name="Zheng Y."/>
            <person name="Lin W."/>
            <person name="Duan Y."/>
            <person name="Cao H."/>
            <person name="Xiong S."/>
            <person name="Wang X."/>
            <person name="Wei L."/>
            <person name="Li C."/>
            <person name="Ma Q."/>
            <person name="Ju M."/>
            <person name="Zhao R."/>
            <person name="Li G."/>
            <person name="Mu C."/>
            <person name="Tian Q."/>
            <person name="Mei H."/>
            <person name="Zhang T."/>
            <person name="Gao T."/>
            <person name="Zhang H."/>
        </authorList>
    </citation>
    <scope>NUCLEOTIDE SEQUENCE</scope>
    <source>
        <strain evidence="16">3651</strain>
    </source>
</reference>
<dbReference type="GO" id="GO:0005829">
    <property type="term" value="C:cytosol"/>
    <property type="evidence" value="ECO:0007669"/>
    <property type="project" value="UniProtKB-SubCell"/>
</dbReference>
<dbReference type="PANTHER" id="PTHR11815">
    <property type="entry name" value="SUCCINYL-COA SYNTHETASE BETA CHAIN"/>
    <property type="match status" value="1"/>
</dbReference>
<evidence type="ECO:0000256" key="3">
    <source>
        <dbReference type="ARBA" id="ARBA00011412"/>
    </source>
</evidence>
<evidence type="ECO:0000256" key="9">
    <source>
        <dbReference type="ARBA" id="ARBA00022840"/>
    </source>
</evidence>
<dbReference type="GO" id="GO:0006104">
    <property type="term" value="P:succinyl-CoA metabolic process"/>
    <property type="evidence" value="ECO:0007669"/>
    <property type="project" value="TreeGrafter"/>
</dbReference>
<dbReference type="EMBL" id="JACGWO010000007">
    <property type="protein sequence ID" value="KAK4423842.1"/>
    <property type="molecule type" value="Genomic_DNA"/>
</dbReference>
<dbReference type="GO" id="GO:0006099">
    <property type="term" value="P:tricarboxylic acid cycle"/>
    <property type="evidence" value="ECO:0007669"/>
    <property type="project" value="TreeGrafter"/>
</dbReference>
<evidence type="ECO:0000256" key="10">
    <source>
        <dbReference type="ARBA" id="ARBA00023098"/>
    </source>
</evidence>
<dbReference type="GO" id="GO:0003878">
    <property type="term" value="F:ATP citrate synthase activity"/>
    <property type="evidence" value="ECO:0007669"/>
    <property type="project" value="UniProtKB-EC"/>
</dbReference>
<evidence type="ECO:0000259" key="14">
    <source>
        <dbReference type="Pfam" id="PF16114"/>
    </source>
</evidence>
<evidence type="ECO:0000256" key="2">
    <source>
        <dbReference type="ARBA" id="ARBA00009182"/>
    </source>
</evidence>
<dbReference type="GO" id="GO:0042709">
    <property type="term" value="C:succinate-CoA ligase complex"/>
    <property type="evidence" value="ECO:0007669"/>
    <property type="project" value="TreeGrafter"/>
</dbReference>
<comment type="catalytic activity">
    <reaction evidence="12">
        <text>oxaloacetate + acetyl-CoA + ADP + phosphate = citrate + ATP + CoA</text>
        <dbReference type="Rhea" id="RHEA:21160"/>
        <dbReference type="ChEBI" id="CHEBI:16452"/>
        <dbReference type="ChEBI" id="CHEBI:16947"/>
        <dbReference type="ChEBI" id="CHEBI:30616"/>
        <dbReference type="ChEBI" id="CHEBI:43474"/>
        <dbReference type="ChEBI" id="CHEBI:57287"/>
        <dbReference type="ChEBI" id="CHEBI:57288"/>
        <dbReference type="ChEBI" id="CHEBI:456216"/>
        <dbReference type="EC" id="2.3.3.8"/>
    </reaction>
</comment>
<evidence type="ECO:0000256" key="12">
    <source>
        <dbReference type="ARBA" id="ARBA00047593"/>
    </source>
</evidence>
<proteinExistence type="inferred from homology"/>
<dbReference type="InterPro" id="IPR032263">
    <property type="entry name" value="Citrate-bd"/>
</dbReference>
<evidence type="ECO:0000313" key="17">
    <source>
        <dbReference type="Proteomes" id="UP001293254"/>
    </source>
</evidence>
<keyword evidence="6" id="KW-0444">Lipid biosynthesis</keyword>
<evidence type="ECO:0000256" key="5">
    <source>
        <dbReference type="ARBA" id="ARBA00022490"/>
    </source>
</evidence>
<evidence type="ECO:0000256" key="6">
    <source>
        <dbReference type="ARBA" id="ARBA00022516"/>
    </source>
</evidence>
<evidence type="ECO:0000256" key="11">
    <source>
        <dbReference type="ARBA" id="ARBA00023315"/>
    </source>
</evidence>
<keyword evidence="17" id="KW-1185">Reference proteome</keyword>
<organism evidence="16 17">
    <name type="scientific">Sesamum alatum</name>
    <dbReference type="NCBI Taxonomy" id="300844"/>
    <lineage>
        <taxon>Eukaryota</taxon>
        <taxon>Viridiplantae</taxon>
        <taxon>Streptophyta</taxon>
        <taxon>Embryophyta</taxon>
        <taxon>Tracheophyta</taxon>
        <taxon>Spermatophyta</taxon>
        <taxon>Magnoliopsida</taxon>
        <taxon>eudicotyledons</taxon>
        <taxon>Gunneridae</taxon>
        <taxon>Pentapetalae</taxon>
        <taxon>asterids</taxon>
        <taxon>lamiids</taxon>
        <taxon>Lamiales</taxon>
        <taxon>Pedaliaceae</taxon>
        <taxon>Sesamum</taxon>
    </lineage>
</organism>
<evidence type="ECO:0000313" key="16">
    <source>
        <dbReference type="EMBL" id="KAK4423842.1"/>
    </source>
</evidence>
<dbReference type="SUPFAM" id="SSF56059">
    <property type="entry name" value="Glutathione synthetase ATP-binding domain-like"/>
    <property type="match status" value="1"/>
</dbReference>
<dbReference type="PANTHER" id="PTHR11815:SF10">
    <property type="entry name" value="SUCCINATE--COA LIGASE [GDP-FORMING] SUBUNIT BETA, MITOCHONDRIAL"/>
    <property type="match status" value="1"/>
</dbReference>
<dbReference type="Pfam" id="PF16114">
    <property type="entry name" value="Citrate_bind"/>
    <property type="match status" value="1"/>
</dbReference>
<evidence type="ECO:0000256" key="7">
    <source>
        <dbReference type="ARBA" id="ARBA00022679"/>
    </source>
</evidence>
<dbReference type="SUPFAM" id="SSF52210">
    <property type="entry name" value="Succinyl-CoA synthetase domains"/>
    <property type="match status" value="1"/>
</dbReference>
<dbReference type="FunFam" id="3.30.470.110:FF:000002">
    <property type="entry name" value="ATP-citrate synthase alpha chain protein"/>
    <property type="match status" value="1"/>
</dbReference>
<sequence>MARKKIREYDSKRLLKEHFKRISGSELEIKSAQVTESTDLNELVDKEPWLSSTKLVVKPDMLFGKRGKSGLVALNLDLAGVAAFVKDRLGKEVEMGGCRGPITTFIVEPFVPHKEEFYLNIVSERLGCSISYSECGGIEIEENWDKVKTIFVPTGESFTSELCATLLATLPVEIKGVIEEFIKAVYALFLDLDFTFLEMNPFTLVDGKPYPLDMRGELDDTAAFKNFKKWGNIEFPMPFGRVMSPTESFIHGLDEKTSASLKFTVLNPKGRIWTMVAGGGASVIYADTVGDLGYASELGNYAEYSGAPNEEEVLQYARVVIDCATAEPDGQKRALVIGGGIANFTDVAATFSGIIRALKEKEAKLKAARMHLYVRRGGPNYQKGLARMRTLAEEIGIPIEVYGPEATMTGICKQAIQCISAAA</sequence>
<dbReference type="GO" id="GO:0005524">
    <property type="term" value="F:ATP binding"/>
    <property type="evidence" value="ECO:0007669"/>
    <property type="project" value="UniProtKB-KW"/>
</dbReference>
<keyword evidence="9" id="KW-0067">ATP-binding</keyword>
<evidence type="ECO:0000256" key="1">
    <source>
        <dbReference type="ARBA" id="ARBA00004514"/>
    </source>
</evidence>
<reference evidence="16" key="1">
    <citation type="submission" date="2020-06" db="EMBL/GenBank/DDBJ databases">
        <authorList>
            <person name="Li T."/>
            <person name="Hu X."/>
            <person name="Zhang T."/>
            <person name="Song X."/>
            <person name="Zhang H."/>
            <person name="Dai N."/>
            <person name="Sheng W."/>
            <person name="Hou X."/>
            <person name="Wei L."/>
        </authorList>
    </citation>
    <scope>NUCLEOTIDE SEQUENCE</scope>
    <source>
        <strain evidence="16">3651</strain>
        <tissue evidence="16">Leaf</tissue>
    </source>
</reference>
<dbReference type="Gene3D" id="3.40.50.261">
    <property type="entry name" value="Succinyl-CoA synthetase domains"/>
    <property type="match status" value="1"/>
</dbReference>
<accession>A0AAE2CIX4</accession>
<name>A0AAE2CIX4_9LAMI</name>
<dbReference type="InterPro" id="IPR016102">
    <property type="entry name" value="Succinyl-CoA_synth-like"/>
</dbReference>
<evidence type="ECO:0000256" key="13">
    <source>
        <dbReference type="ARBA" id="ARBA00053605"/>
    </source>
</evidence>
<dbReference type="GO" id="GO:0006629">
    <property type="term" value="P:lipid metabolic process"/>
    <property type="evidence" value="ECO:0007669"/>
    <property type="project" value="UniProtKB-KW"/>
</dbReference>
<dbReference type="Gene3D" id="3.30.470.110">
    <property type="match status" value="1"/>
</dbReference>
<evidence type="ECO:0000256" key="8">
    <source>
        <dbReference type="ARBA" id="ARBA00022741"/>
    </source>
</evidence>
<evidence type="ECO:0000259" key="15">
    <source>
        <dbReference type="Pfam" id="PF24948"/>
    </source>
</evidence>
<dbReference type="Proteomes" id="UP001293254">
    <property type="component" value="Unassembled WGS sequence"/>
</dbReference>
<comment type="function">
    <text evidence="13">ATP citrate-lyase is the primary enzyme responsible for the synthesis of cytosolic acetyl-CoA, used for the elongation of fatty acids and biosynthesis of isoprenoids, flavonoids and malonated derivatives. May supply substrate to the cytosolic acetyl-CoA carboxylase, which generates the malonyl-CoA used for the synthesis of a multitude of compounds, including very long chain fatty acids and flavonoids. Required for normal growth and development and elongation of C18 fatty acids to C20 to C24 fatty acids in seeds. In contrast to all known animal ACL enzymes having a homomeric structure, plant ACLs are composed of alpha and beta chains.</text>
</comment>
<dbReference type="AlphaFoldDB" id="A0AAE2CIX4"/>
<gene>
    <name evidence="16" type="ORF">Salat_1967100</name>
</gene>
<evidence type="ECO:0000256" key="4">
    <source>
        <dbReference type="ARBA" id="ARBA00012639"/>
    </source>
</evidence>
<dbReference type="GO" id="GO:0006085">
    <property type="term" value="P:acetyl-CoA biosynthetic process"/>
    <property type="evidence" value="ECO:0007669"/>
    <property type="project" value="UniProtKB-ARBA"/>
</dbReference>
<dbReference type="FunFam" id="3.40.50.261:FF:000008">
    <property type="entry name" value="ATP-citrate synthase alpha chain protein"/>
    <property type="match status" value="1"/>
</dbReference>
<dbReference type="GO" id="GO:0004775">
    <property type="term" value="F:succinate-CoA ligase (ADP-forming) activity"/>
    <property type="evidence" value="ECO:0007669"/>
    <property type="project" value="TreeGrafter"/>
</dbReference>
<feature type="domain" description="ATP-citrate synthase ATP-grasp" evidence="15">
    <location>
        <begin position="2"/>
        <end position="230"/>
    </location>
</feature>
<dbReference type="EC" id="2.3.3.8" evidence="4"/>
<feature type="domain" description="ATP-citrate synthase citrate-binding" evidence="14">
    <location>
        <begin position="241"/>
        <end position="417"/>
    </location>
</feature>
<protein>
    <recommendedName>
        <fullName evidence="4">ATP citrate synthase</fullName>
        <ecNumber evidence="4">2.3.3.8</ecNumber>
    </recommendedName>
</protein>
<keyword evidence="5" id="KW-0963">Cytoplasm</keyword>
<keyword evidence="7" id="KW-0808">Transferase</keyword>